<dbReference type="AlphaFoldDB" id="A0A9Q3C4S1"/>
<sequence>MGQDNGKHFWPWWKEKITSKWENDSLRFKMEKSFEEAIFNDERYRPMSWFLKQKDRLTALHPDMSEAMCTSQHFIFGNGYLNINGIDINNHKDRYFTIGENKRQKVSFPVEKKDITVIGQVINVNKEKYLSVQLIEAQISPSLTLEMKEDLIENLFQYREAFASDNEPPGAIKGQEVDIMLHVERP</sequence>
<keyword evidence="2" id="KW-1185">Reference proteome</keyword>
<gene>
    <name evidence="1" type="ORF">O181_016012</name>
</gene>
<proteinExistence type="predicted"/>
<evidence type="ECO:0000313" key="1">
    <source>
        <dbReference type="EMBL" id="MBW0476297.1"/>
    </source>
</evidence>
<name>A0A9Q3C4S1_9BASI</name>
<accession>A0A9Q3C4S1</accession>
<evidence type="ECO:0000313" key="2">
    <source>
        <dbReference type="Proteomes" id="UP000765509"/>
    </source>
</evidence>
<dbReference type="Proteomes" id="UP000765509">
    <property type="component" value="Unassembled WGS sequence"/>
</dbReference>
<dbReference type="EMBL" id="AVOT02004415">
    <property type="protein sequence ID" value="MBW0476297.1"/>
    <property type="molecule type" value="Genomic_DNA"/>
</dbReference>
<protein>
    <submittedName>
        <fullName evidence="1">Uncharacterized protein</fullName>
    </submittedName>
</protein>
<reference evidence="1" key="1">
    <citation type="submission" date="2021-03" db="EMBL/GenBank/DDBJ databases">
        <title>Draft genome sequence of rust myrtle Austropuccinia psidii MF-1, a brazilian biotype.</title>
        <authorList>
            <person name="Quecine M.C."/>
            <person name="Pachon D.M.R."/>
            <person name="Bonatelli M.L."/>
            <person name="Correr F.H."/>
            <person name="Franceschini L.M."/>
            <person name="Leite T.F."/>
            <person name="Margarido G.R.A."/>
            <person name="Almeida C.A."/>
            <person name="Ferrarezi J.A."/>
            <person name="Labate C.A."/>
        </authorList>
    </citation>
    <scope>NUCLEOTIDE SEQUENCE</scope>
    <source>
        <strain evidence="1">MF-1</strain>
    </source>
</reference>
<organism evidence="1 2">
    <name type="scientific">Austropuccinia psidii MF-1</name>
    <dbReference type="NCBI Taxonomy" id="1389203"/>
    <lineage>
        <taxon>Eukaryota</taxon>
        <taxon>Fungi</taxon>
        <taxon>Dikarya</taxon>
        <taxon>Basidiomycota</taxon>
        <taxon>Pucciniomycotina</taxon>
        <taxon>Pucciniomycetes</taxon>
        <taxon>Pucciniales</taxon>
        <taxon>Sphaerophragmiaceae</taxon>
        <taxon>Austropuccinia</taxon>
    </lineage>
</organism>
<comment type="caution">
    <text evidence="1">The sequence shown here is derived from an EMBL/GenBank/DDBJ whole genome shotgun (WGS) entry which is preliminary data.</text>
</comment>